<gene>
    <name evidence="4" type="ORF">GKE90_06070</name>
</gene>
<organism evidence="4 5">
    <name type="scientific">Flavonifractor plautii</name>
    <name type="common">Fusobacterium plautii</name>
    <dbReference type="NCBI Taxonomy" id="292800"/>
    <lineage>
        <taxon>Bacteria</taxon>
        <taxon>Bacillati</taxon>
        <taxon>Bacillota</taxon>
        <taxon>Clostridia</taxon>
        <taxon>Eubacteriales</taxon>
        <taxon>Oscillospiraceae</taxon>
        <taxon>Flavonifractor</taxon>
    </lineage>
</organism>
<dbReference type="SMART" id="SM00248">
    <property type="entry name" value="ANK"/>
    <property type="match status" value="3"/>
</dbReference>
<evidence type="ECO:0000256" key="1">
    <source>
        <dbReference type="ARBA" id="ARBA00022737"/>
    </source>
</evidence>
<dbReference type="EMBL" id="WKPO01000006">
    <property type="protein sequence ID" value="MSB48267.1"/>
    <property type="molecule type" value="Genomic_DNA"/>
</dbReference>
<protein>
    <submittedName>
        <fullName evidence="4">Uncharacterized protein</fullName>
    </submittedName>
</protein>
<reference evidence="4 5" key="1">
    <citation type="journal article" date="2019" name="Nat. Med.">
        <title>A library of human gut bacterial isolates paired with longitudinal multiomics data enables mechanistic microbiome research.</title>
        <authorList>
            <person name="Poyet M."/>
            <person name="Groussin M."/>
            <person name="Gibbons S.M."/>
            <person name="Avila-Pacheco J."/>
            <person name="Jiang X."/>
            <person name="Kearney S.M."/>
            <person name="Perrotta A.R."/>
            <person name="Berdy B."/>
            <person name="Zhao S."/>
            <person name="Lieberman T.D."/>
            <person name="Swanson P.K."/>
            <person name="Smith M."/>
            <person name="Roesemann S."/>
            <person name="Alexander J.E."/>
            <person name="Rich S.A."/>
            <person name="Livny J."/>
            <person name="Vlamakis H."/>
            <person name="Clish C."/>
            <person name="Bullock K."/>
            <person name="Deik A."/>
            <person name="Scott J."/>
            <person name="Pierce K.A."/>
            <person name="Xavier R.J."/>
            <person name="Alm E.J."/>
        </authorList>
    </citation>
    <scope>NUCLEOTIDE SEQUENCE [LARGE SCALE GENOMIC DNA]</scope>
    <source>
        <strain evidence="4 5">BIOML-A5</strain>
    </source>
</reference>
<proteinExistence type="predicted"/>
<dbReference type="GO" id="GO:0005737">
    <property type="term" value="C:cytoplasm"/>
    <property type="evidence" value="ECO:0007669"/>
    <property type="project" value="TreeGrafter"/>
</dbReference>
<evidence type="ECO:0000256" key="2">
    <source>
        <dbReference type="ARBA" id="ARBA00023043"/>
    </source>
</evidence>
<name>A0A6I2RGI1_FLAPL</name>
<accession>A0A6I2RGI1</accession>
<dbReference type="RefSeq" id="WP_154250430.1">
    <property type="nucleotide sequence ID" value="NZ_CAXUMB010000012.1"/>
</dbReference>
<dbReference type="Pfam" id="PF00023">
    <property type="entry name" value="Ank"/>
    <property type="match status" value="1"/>
</dbReference>
<dbReference type="AlphaFoldDB" id="A0A6I2RGI1"/>
<dbReference type="Gene3D" id="1.25.40.20">
    <property type="entry name" value="Ankyrin repeat-containing domain"/>
    <property type="match status" value="1"/>
</dbReference>
<dbReference type="Pfam" id="PF12796">
    <property type="entry name" value="Ank_2"/>
    <property type="match status" value="1"/>
</dbReference>
<dbReference type="SUPFAM" id="SSF48403">
    <property type="entry name" value="Ankyrin repeat"/>
    <property type="match status" value="1"/>
</dbReference>
<keyword evidence="1" id="KW-0677">Repeat</keyword>
<evidence type="ECO:0000313" key="5">
    <source>
        <dbReference type="Proteomes" id="UP000429811"/>
    </source>
</evidence>
<evidence type="ECO:0000256" key="3">
    <source>
        <dbReference type="PROSITE-ProRule" id="PRU00023"/>
    </source>
</evidence>
<sequence length="138" mass="15202">MNLKKDGYGRTELSYAIIDHKIQEALLLLKQDMDVNDSDNGGHSYLFFAAQECEIEVVDALLKLGADPNIETLSGVTPLSAVLFASQKYSVDQAYQIVKLLLAAGANPDHKNRRGVSIRQLSKRLAPGKISSYICSYQ</sequence>
<dbReference type="Proteomes" id="UP000429811">
    <property type="component" value="Unassembled WGS sequence"/>
</dbReference>
<dbReference type="InterPro" id="IPR002110">
    <property type="entry name" value="Ankyrin_rpt"/>
</dbReference>
<dbReference type="PANTHER" id="PTHR24198">
    <property type="entry name" value="ANKYRIN REPEAT AND PROTEIN KINASE DOMAIN-CONTAINING PROTEIN"/>
    <property type="match status" value="1"/>
</dbReference>
<evidence type="ECO:0000313" key="4">
    <source>
        <dbReference type="EMBL" id="MSB48267.1"/>
    </source>
</evidence>
<feature type="repeat" description="ANK" evidence="3">
    <location>
        <begin position="41"/>
        <end position="73"/>
    </location>
</feature>
<keyword evidence="2 3" id="KW-0040">ANK repeat</keyword>
<dbReference type="PROSITE" id="PS50088">
    <property type="entry name" value="ANK_REPEAT"/>
    <property type="match status" value="1"/>
</dbReference>
<dbReference type="PANTHER" id="PTHR24198:SF165">
    <property type="entry name" value="ANKYRIN REPEAT-CONTAINING PROTEIN-RELATED"/>
    <property type="match status" value="1"/>
</dbReference>
<dbReference type="InterPro" id="IPR036770">
    <property type="entry name" value="Ankyrin_rpt-contain_sf"/>
</dbReference>
<comment type="caution">
    <text evidence="4">The sequence shown here is derived from an EMBL/GenBank/DDBJ whole genome shotgun (WGS) entry which is preliminary data.</text>
</comment>